<dbReference type="AlphaFoldDB" id="A0A934Q181"/>
<sequence length="86" mass="9443">MERITGPHLGFYIASHASETGASGERFLGYAKICRRRPDSYWDANCLVKICGDRVHADPADALAEVEQRAREQLHSLATSSEPALA</sequence>
<dbReference type="RefSeq" id="WP_200788234.1">
    <property type="nucleotide sequence ID" value="NZ_JAEDAO010000001.1"/>
</dbReference>
<dbReference type="EMBL" id="JAEDAO010000001">
    <property type="protein sequence ID" value="MBK0393255.1"/>
    <property type="molecule type" value="Genomic_DNA"/>
</dbReference>
<name>A0A934Q181_9BURK</name>
<gene>
    <name evidence="1" type="ORF">I8E28_11695</name>
</gene>
<accession>A0A934Q181</accession>
<reference evidence="1" key="1">
    <citation type="submission" date="2020-12" db="EMBL/GenBank/DDBJ databases">
        <title>Ramlibacter sp. nov., isolated from a freshwater alga, Cryptomonas.</title>
        <authorList>
            <person name="Kim H.M."/>
            <person name="Jeon C.O."/>
        </authorList>
    </citation>
    <scope>NUCLEOTIDE SEQUENCE</scope>
    <source>
        <strain evidence="1">CrO1</strain>
    </source>
</reference>
<proteinExistence type="predicted"/>
<evidence type="ECO:0000313" key="1">
    <source>
        <dbReference type="EMBL" id="MBK0393255.1"/>
    </source>
</evidence>
<dbReference type="Proteomes" id="UP000617041">
    <property type="component" value="Unassembled WGS sequence"/>
</dbReference>
<organism evidence="1 2">
    <name type="scientific">Ramlibacter algicola</name>
    <dbReference type="NCBI Taxonomy" id="2795217"/>
    <lineage>
        <taxon>Bacteria</taxon>
        <taxon>Pseudomonadati</taxon>
        <taxon>Pseudomonadota</taxon>
        <taxon>Betaproteobacteria</taxon>
        <taxon>Burkholderiales</taxon>
        <taxon>Comamonadaceae</taxon>
        <taxon>Ramlibacter</taxon>
    </lineage>
</organism>
<protein>
    <submittedName>
        <fullName evidence="1">Uncharacterized protein</fullName>
    </submittedName>
</protein>
<keyword evidence="2" id="KW-1185">Reference proteome</keyword>
<evidence type="ECO:0000313" key="2">
    <source>
        <dbReference type="Proteomes" id="UP000617041"/>
    </source>
</evidence>
<comment type="caution">
    <text evidence="1">The sequence shown here is derived from an EMBL/GenBank/DDBJ whole genome shotgun (WGS) entry which is preliminary data.</text>
</comment>